<evidence type="ECO:0008006" key="4">
    <source>
        <dbReference type="Google" id="ProtNLM"/>
    </source>
</evidence>
<evidence type="ECO:0000256" key="1">
    <source>
        <dbReference type="SAM" id="MobiDB-lite"/>
    </source>
</evidence>
<evidence type="ECO:0000313" key="3">
    <source>
        <dbReference type="Proteomes" id="UP000545286"/>
    </source>
</evidence>
<evidence type="ECO:0000313" key="2">
    <source>
        <dbReference type="EMBL" id="MBB2959541.1"/>
    </source>
</evidence>
<dbReference type="AlphaFoldDB" id="A0A7W4URY2"/>
<keyword evidence="3" id="KW-1185">Reference proteome</keyword>
<organism evidence="2 3">
    <name type="scientific">Pseudoclavibacter helvolus</name>
    <dbReference type="NCBI Taxonomy" id="255205"/>
    <lineage>
        <taxon>Bacteria</taxon>
        <taxon>Bacillati</taxon>
        <taxon>Actinomycetota</taxon>
        <taxon>Actinomycetes</taxon>
        <taxon>Micrococcales</taxon>
        <taxon>Microbacteriaceae</taxon>
        <taxon>Pseudoclavibacter</taxon>
    </lineage>
</organism>
<dbReference type="Proteomes" id="UP000545286">
    <property type="component" value="Unassembled WGS sequence"/>
</dbReference>
<protein>
    <recommendedName>
        <fullName evidence="4">DUF3560 domain-containing protein</fullName>
    </recommendedName>
</protein>
<dbReference type="RefSeq" id="WP_244964386.1">
    <property type="nucleotide sequence ID" value="NZ_JACHWJ010000012.1"/>
</dbReference>
<sequence>MMNSHTATETAAEVGERTRSVLTITHTHEAGTLIEGTARGDGTAAVLKEQRWRWSRNLGAWYVPQSRDRRPKHHVIRPTVAALEAAGFEVTTELDETTRSAAEVDAARTERANDRAAALDEKAGRKAADAEAAELRRQRDYNSLPEGGEPIKIGHHSEARHRRAHDRAWSSLGKSVEADRAAEEAERRARIAASANSARHNPVTVANRIEKLQADERRMQRRITEQTYSYEHGYQDATPEKQAPRAEALAQHLAELRDQIEFWEGIRAEQIASGKATDYGRHNVAKGDAVQVRGTWWIVARCNAKTVAVETEYSWTHKTPWHEVQDHRTAAQLEEAKAKKAAAATS</sequence>
<feature type="region of interest" description="Disordered" evidence="1">
    <location>
        <begin position="97"/>
        <end position="171"/>
    </location>
</feature>
<comment type="caution">
    <text evidence="2">The sequence shown here is derived from an EMBL/GenBank/DDBJ whole genome shotgun (WGS) entry which is preliminary data.</text>
</comment>
<feature type="compositionally biased region" description="Basic and acidic residues" evidence="1">
    <location>
        <begin position="105"/>
        <end position="140"/>
    </location>
</feature>
<gene>
    <name evidence="2" type="ORF">FHX72_003710</name>
</gene>
<dbReference type="Pfam" id="PF12083">
    <property type="entry name" value="DUF3560"/>
    <property type="match status" value="1"/>
</dbReference>
<name>A0A7W4URY2_9MICO</name>
<proteinExistence type="predicted"/>
<reference evidence="2 3" key="1">
    <citation type="submission" date="2020-08" db="EMBL/GenBank/DDBJ databases">
        <title>Sequencing the genomes of 1000 actinobacteria strains.</title>
        <authorList>
            <person name="Klenk H.-P."/>
        </authorList>
    </citation>
    <scope>NUCLEOTIDE SEQUENCE [LARGE SCALE GENOMIC DNA]</scope>
    <source>
        <strain evidence="2 3">DSM 20419</strain>
    </source>
</reference>
<accession>A0A7W4URY2</accession>
<dbReference type="InterPro" id="IPR021944">
    <property type="entry name" value="DUF3560"/>
</dbReference>
<dbReference type="EMBL" id="JACHWJ010000012">
    <property type="protein sequence ID" value="MBB2959541.1"/>
    <property type="molecule type" value="Genomic_DNA"/>
</dbReference>